<organism evidence="1 2">
    <name type="scientific">Escherichia phage vB_Eco_SLUR29</name>
    <dbReference type="NCBI Taxonomy" id="2585737"/>
    <lineage>
        <taxon>Viruses</taxon>
        <taxon>Duplodnaviria</taxon>
        <taxon>Heunggongvirae</taxon>
        <taxon>Uroviricota</taxon>
        <taxon>Caudoviricetes</taxon>
        <taxon>Drexlerviridae</taxon>
        <taxon>Tempevirinae</taxon>
        <taxon>Warwickvirus</taxon>
        <taxon>Warwickvirus SLUR29</taxon>
    </lineage>
</organism>
<name>A0A509EP15_9CAUD</name>
<protein>
    <submittedName>
        <fullName evidence="1">Uncharacterized protein</fullName>
    </submittedName>
</protein>
<gene>
    <name evidence="1" type="ORF">SLUR29_00021</name>
</gene>
<reference evidence="1 2" key="1">
    <citation type="submission" date="2019-06" db="EMBL/GenBank/DDBJ databases">
        <authorList>
            <person name="Redgwell R T."/>
            <person name="Michniewski S."/>
            <person name="Millard A."/>
        </authorList>
    </citation>
    <scope>NUCLEOTIDE SEQUENCE [LARGE SCALE GENOMIC DNA]</scope>
</reference>
<accession>A0A509EP15</accession>
<dbReference type="EMBL" id="LR596614">
    <property type="protein sequence ID" value="VUE35989.1"/>
    <property type="molecule type" value="Genomic_DNA"/>
</dbReference>
<sequence length="100" mass="11311">MINMNLFTAKDHENMAALADLFETAEMAELFMTEHEFQDGISNAIETNFGDARVTGAMFANIARKFFQAYRDARHVKGTFGSAKDTAETIRAYIERHAKQ</sequence>
<dbReference type="Proteomes" id="UP000320157">
    <property type="component" value="Segment"/>
</dbReference>
<keyword evidence="2" id="KW-1185">Reference proteome</keyword>
<evidence type="ECO:0000313" key="2">
    <source>
        <dbReference type="Proteomes" id="UP000320157"/>
    </source>
</evidence>
<evidence type="ECO:0000313" key="1">
    <source>
        <dbReference type="EMBL" id="VUE35989.1"/>
    </source>
</evidence>
<proteinExistence type="predicted"/>